<dbReference type="EMBL" id="FQNC01000041">
    <property type="protein sequence ID" value="SGY29234.1"/>
    <property type="molecule type" value="Genomic_DNA"/>
</dbReference>
<evidence type="ECO:0000313" key="1">
    <source>
        <dbReference type="EMBL" id="SGY29234.1"/>
    </source>
</evidence>
<accession>A0A2X0P111</accession>
<protein>
    <submittedName>
        <fullName evidence="1">BQ5605_C002g01029 protein</fullName>
    </submittedName>
</protein>
<sequence length="177" mass="20121">MKSEEDLCRPEIVVSRELVKMTTTPRGRAHAIASIVEFGPGRPRGRRLATFDSSPISLPRPLREQAEQRLALRTTPLDRPQHNLLVAPQPSKPTTHLVNHLATPPFSIFERHAPPRTMFAPFERLRLTPSMGSLHPNQTTPLPPLPPPIPRIHNLPIPRFNLNFFLYPTRSNHFQPN</sequence>
<reference evidence="1 2" key="1">
    <citation type="submission" date="2016-11" db="EMBL/GenBank/DDBJ databases">
        <authorList>
            <person name="Jaros S."/>
            <person name="Januszkiewicz K."/>
            <person name="Wedrychowicz H."/>
        </authorList>
    </citation>
    <scope>NUCLEOTIDE SEQUENCE [LARGE SCALE GENOMIC DNA]</scope>
</reference>
<proteinExistence type="predicted"/>
<name>A0A2X0P111_9BASI</name>
<organism evidence="1 2">
    <name type="scientific">Microbotryum silenes-dioicae</name>
    <dbReference type="NCBI Taxonomy" id="796604"/>
    <lineage>
        <taxon>Eukaryota</taxon>
        <taxon>Fungi</taxon>
        <taxon>Dikarya</taxon>
        <taxon>Basidiomycota</taxon>
        <taxon>Pucciniomycotina</taxon>
        <taxon>Microbotryomycetes</taxon>
        <taxon>Microbotryales</taxon>
        <taxon>Microbotryaceae</taxon>
        <taxon>Microbotryum</taxon>
    </lineage>
</organism>
<keyword evidence="2" id="KW-1185">Reference proteome</keyword>
<evidence type="ECO:0000313" key="2">
    <source>
        <dbReference type="Proteomes" id="UP000249464"/>
    </source>
</evidence>
<dbReference type="Proteomes" id="UP000249464">
    <property type="component" value="Unassembled WGS sequence"/>
</dbReference>
<dbReference type="AlphaFoldDB" id="A0A2X0P111"/>
<gene>
    <name evidence="1" type="primary">BQ5605_C002g01029</name>
    <name evidence="1" type="ORF">BQ5605_C002G01029</name>
</gene>